<gene>
    <name evidence="1" type="ORF">Pme01_43420</name>
</gene>
<dbReference type="InterPro" id="IPR032466">
    <property type="entry name" value="Metal_Hydrolase"/>
</dbReference>
<organism evidence="1 2">
    <name type="scientific">Planosporangium mesophilum</name>
    <dbReference type="NCBI Taxonomy" id="689768"/>
    <lineage>
        <taxon>Bacteria</taxon>
        <taxon>Bacillati</taxon>
        <taxon>Actinomycetota</taxon>
        <taxon>Actinomycetes</taxon>
        <taxon>Micromonosporales</taxon>
        <taxon>Micromonosporaceae</taxon>
        <taxon>Planosporangium</taxon>
    </lineage>
</organism>
<dbReference type="Proteomes" id="UP000599074">
    <property type="component" value="Unassembled WGS sequence"/>
</dbReference>
<evidence type="ECO:0000313" key="2">
    <source>
        <dbReference type="Proteomes" id="UP000599074"/>
    </source>
</evidence>
<dbReference type="InterPro" id="IPR046249">
    <property type="entry name" value="DUF6282"/>
</dbReference>
<sequence>MFDMTDVIDLHVHTAPDTFPRLGDDLAIARACAAAGMAGMAVKCHYEGTAARAHLVNQQVPGFTMFGGITLNYPVGGINPAAVHSCLAIGGRVVWMPSGHAHYHSEVTGTLGGWGNSFMQLYNPPDATGLTVLDGDGRLTDAAREVVRLVAAADALLATSHLSPHEILAVLDDAADVGTRVLVNHVMYMPQCDLDFIAEIVRRGGYVEICSVLVSGFWDKLRLDDVQAVIDRVGAGRVVLASDGGGIQTPMPHESLRVLADNLLHRGVPESELRRMLVDNPRHLLGLSGRQSTPQSKEDA</sequence>
<keyword evidence="2" id="KW-1185">Reference proteome</keyword>
<reference evidence="1" key="1">
    <citation type="submission" date="2021-01" db="EMBL/GenBank/DDBJ databases">
        <title>Whole genome shotgun sequence of Planosporangium mesophilum NBRC 109066.</title>
        <authorList>
            <person name="Komaki H."/>
            <person name="Tamura T."/>
        </authorList>
    </citation>
    <scope>NUCLEOTIDE SEQUENCE</scope>
    <source>
        <strain evidence="1">NBRC 109066</strain>
    </source>
</reference>
<evidence type="ECO:0008006" key="3">
    <source>
        <dbReference type="Google" id="ProtNLM"/>
    </source>
</evidence>
<dbReference type="Pfam" id="PF19799">
    <property type="entry name" value="DUF6282"/>
    <property type="match status" value="1"/>
</dbReference>
<dbReference type="Gene3D" id="3.20.20.140">
    <property type="entry name" value="Metal-dependent hydrolases"/>
    <property type="match status" value="1"/>
</dbReference>
<dbReference type="AlphaFoldDB" id="A0A8J3TCQ1"/>
<name>A0A8J3TCQ1_9ACTN</name>
<comment type="caution">
    <text evidence="1">The sequence shown here is derived from an EMBL/GenBank/DDBJ whole genome shotgun (WGS) entry which is preliminary data.</text>
</comment>
<accession>A0A8J3TCQ1</accession>
<protein>
    <recommendedName>
        <fullName evidence="3">Cytosolic protein</fullName>
    </recommendedName>
</protein>
<proteinExistence type="predicted"/>
<evidence type="ECO:0000313" key="1">
    <source>
        <dbReference type="EMBL" id="GII24745.1"/>
    </source>
</evidence>
<dbReference type="SUPFAM" id="SSF51556">
    <property type="entry name" value="Metallo-dependent hydrolases"/>
    <property type="match status" value="1"/>
</dbReference>
<dbReference type="EMBL" id="BOON01000040">
    <property type="protein sequence ID" value="GII24745.1"/>
    <property type="molecule type" value="Genomic_DNA"/>
</dbReference>